<dbReference type="InterPro" id="IPR011075">
    <property type="entry name" value="TetR_C"/>
</dbReference>
<evidence type="ECO:0000256" key="3">
    <source>
        <dbReference type="ARBA" id="ARBA00023163"/>
    </source>
</evidence>
<feature type="DNA-binding region" description="H-T-H motif" evidence="4">
    <location>
        <begin position="38"/>
        <end position="57"/>
    </location>
</feature>
<dbReference type="Proteomes" id="UP000182241">
    <property type="component" value="Unassembled WGS sequence"/>
</dbReference>
<evidence type="ECO:0000256" key="2">
    <source>
        <dbReference type="ARBA" id="ARBA00023125"/>
    </source>
</evidence>
<reference evidence="7" key="1">
    <citation type="submission" date="2016-10" db="EMBL/GenBank/DDBJ databases">
        <authorList>
            <person name="Varghese N."/>
            <person name="Submissions S."/>
        </authorList>
    </citation>
    <scope>NUCLEOTIDE SEQUENCE [LARGE SCALE GENOMIC DNA]</scope>
    <source>
        <strain evidence="7">DSM 44234</strain>
    </source>
</reference>
<evidence type="ECO:0000259" key="5">
    <source>
        <dbReference type="PROSITE" id="PS50977"/>
    </source>
</evidence>
<dbReference type="InterPro" id="IPR001647">
    <property type="entry name" value="HTH_TetR"/>
</dbReference>
<evidence type="ECO:0000256" key="1">
    <source>
        <dbReference type="ARBA" id="ARBA00023015"/>
    </source>
</evidence>
<keyword evidence="7" id="KW-1185">Reference proteome</keyword>
<dbReference type="OrthoDB" id="9796019at2"/>
<evidence type="ECO:0000313" key="7">
    <source>
        <dbReference type="Proteomes" id="UP000182241"/>
    </source>
</evidence>
<organism evidence="6 7">
    <name type="scientific">Tsukamurella tyrosinosolvens</name>
    <dbReference type="NCBI Taxonomy" id="57704"/>
    <lineage>
        <taxon>Bacteria</taxon>
        <taxon>Bacillati</taxon>
        <taxon>Actinomycetota</taxon>
        <taxon>Actinomycetes</taxon>
        <taxon>Mycobacteriales</taxon>
        <taxon>Tsukamurellaceae</taxon>
        <taxon>Tsukamurella</taxon>
    </lineage>
</organism>
<dbReference type="Pfam" id="PF16859">
    <property type="entry name" value="TetR_C_11"/>
    <property type="match status" value="1"/>
</dbReference>
<dbReference type="InterPro" id="IPR050109">
    <property type="entry name" value="HTH-type_TetR-like_transc_reg"/>
</dbReference>
<gene>
    <name evidence="6" type="ORF">SAMN04489793_1109</name>
</gene>
<dbReference type="InterPro" id="IPR036271">
    <property type="entry name" value="Tet_transcr_reg_TetR-rel_C_sf"/>
</dbReference>
<dbReference type="Gene3D" id="1.10.357.10">
    <property type="entry name" value="Tetracycline Repressor, domain 2"/>
    <property type="match status" value="1"/>
</dbReference>
<dbReference type="STRING" id="57704.SAMN04489793_1109"/>
<dbReference type="InterPro" id="IPR009057">
    <property type="entry name" value="Homeodomain-like_sf"/>
</dbReference>
<name>A0A1H4NC74_TSUTY</name>
<dbReference type="Pfam" id="PF00440">
    <property type="entry name" value="TetR_N"/>
    <property type="match status" value="1"/>
</dbReference>
<dbReference type="SUPFAM" id="SSF48498">
    <property type="entry name" value="Tetracyclin repressor-like, C-terminal domain"/>
    <property type="match status" value="1"/>
</dbReference>
<dbReference type="PANTHER" id="PTHR30055">
    <property type="entry name" value="HTH-TYPE TRANSCRIPTIONAL REGULATOR RUTR"/>
    <property type="match status" value="1"/>
</dbReference>
<dbReference type="GO" id="GO:0000976">
    <property type="term" value="F:transcription cis-regulatory region binding"/>
    <property type="evidence" value="ECO:0007669"/>
    <property type="project" value="TreeGrafter"/>
</dbReference>
<dbReference type="RefSeq" id="WP_068740904.1">
    <property type="nucleotide sequence ID" value="NZ_FNSA01000003.1"/>
</dbReference>
<proteinExistence type="predicted"/>
<dbReference type="PROSITE" id="PS50977">
    <property type="entry name" value="HTH_TETR_2"/>
    <property type="match status" value="1"/>
</dbReference>
<keyword evidence="3" id="KW-0804">Transcription</keyword>
<keyword evidence="1" id="KW-0805">Transcription regulation</keyword>
<dbReference type="Gene3D" id="1.10.10.60">
    <property type="entry name" value="Homeodomain-like"/>
    <property type="match status" value="1"/>
</dbReference>
<evidence type="ECO:0000256" key="4">
    <source>
        <dbReference type="PROSITE-ProRule" id="PRU00335"/>
    </source>
</evidence>
<dbReference type="PANTHER" id="PTHR30055:SF148">
    <property type="entry name" value="TETR-FAMILY TRANSCRIPTIONAL REGULATOR"/>
    <property type="match status" value="1"/>
</dbReference>
<keyword evidence="2 4" id="KW-0238">DNA-binding</keyword>
<sequence length="204" mass="22311">MDSNVEAPRTRRRGAALEAAILDAAWDQLTDGGYGDFTLEAVAARAGTSRSVLYRRWPGRVELLRAALAHRGDTLTAHPSDTGTLRGDAIALLRAMSDHRVELMILLQTRLGEFFAESGDSPADLRELMVGPRGGSMHDAVARAVERGEIDPARVTDRIVRLPADLVRHQMAMTLRPVPIEDITEIVDDCFLPLLAPREPRAGT</sequence>
<dbReference type="PRINTS" id="PR00455">
    <property type="entry name" value="HTHTETR"/>
</dbReference>
<dbReference type="SUPFAM" id="SSF46689">
    <property type="entry name" value="Homeodomain-like"/>
    <property type="match status" value="1"/>
</dbReference>
<feature type="domain" description="HTH tetR-type" evidence="5">
    <location>
        <begin position="15"/>
        <end position="75"/>
    </location>
</feature>
<dbReference type="AlphaFoldDB" id="A0A1H4NC74"/>
<protein>
    <submittedName>
        <fullName evidence="6">DNA-binding transcriptional regulator, AcrR family</fullName>
    </submittedName>
</protein>
<accession>A0A1H4NC74</accession>
<dbReference type="EMBL" id="FNSA01000003">
    <property type="protein sequence ID" value="SEB92222.1"/>
    <property type="molecule type" value="Genomic_DNA"/>
</dbReference>
<dbReference type="GO" id="GO:0003700">
    <property type="term" value="F:DNA-binding transcription factor activity"/>
    <property type="evidence" value="ECO:0007669"/>
    <property type="project" value="TreeGrafter"/>
</dbReference>
<evidence type="ECO:0000313" key="6">
    <source>
        <dbReference type="EMBL" id="SEB92222.1"/>
    </source>
</evidence>